<organism evidence="8 9">
    <name type="scientific">Salmonella enterica subsp. enterica serovar 4,12:i:-</name>
    <dbReference type="NCBI Taxonomy" id="353569"/>
    <lineage>
        <taxon>Bacteria</taxon>
        <taxon>Pseudomonadati</taxon>
        <taxon>Pseudomonadota</taxon>
        <taxon>Gammaproteobacteria</taxon>
        <taxon>Enterobacterales</taxon>
        <taxon>Enterobacteriaceae</taxon>
        <taxon>Salmonella</taxon>
    </lineage>
</organism>
<evidence type="ECO:0000256" key="2">
    <source>
        <dbReference type="ARBA" id="ARBA00006148"/>
    </source>
</evidence>
<accession>A0A9X7KFW3</accession>
<feature type="transmembrane region" description="Helical" evidence="7">
    <location>
        <begin position="33"/>
        <end position="51"/>
    </location>
</feature>
<comment type="subcellular location">
    <subcellularLocation>
        <location evidence="1">Membrane</location>
        <topology evidence="1">Multi-pass membrane protein</topology>
    </subcellularLocation>
</comment>
<evidence type="ECO:0000256" key="3">
    <source>
        <dbReference type="ARBA" id="ARBA00022448"/>
    </source>
</evidence>
<keyword evidence="4 7" id="KW-0812">Transmembrane</keyword>
<dbReference type="InterPro" id="IPR036458">
    <property type="entry name" value="Na:dicarbo_symporter_sf"/>
</dbReference>
<dbReference type="AlphaFoldDB" id="A0A9X7KFW3"/>
<evidence type="ECO:0008006" key="10">
    <source>
        <dbReference type="Google" id="ProtNLM"/>
    </source>
</evidence>
<dbReference type="RefSeq" id="WP_133239498.1">
    <property type="nucleotide sequence ID" value="NZ_QDLK01000268.1"/>
</dbReference>
<dbReference type="GO" id="GO:0005886">
    <property type="term" value="C:plasma membrane"/>
    <property type="evidence" value="ECO:0007669"/>
    <property type="project" value="TreeGrafter"/>
</dbReference>
<keyword evidence="5 7" id="KW-1133">Transmembrane helix</keyword>
<reference evidence="8 9" key="1">
    <citation type="submission" date="2018-04" db="EMBL/GenBank/DDBJ databases">
        <title>Serotype diversity and antimicrobial resistance among Salmonella enterica isolated from patients at an equine referral hospital.</title>
        <authorList>
            <person name="Leon I.M."/>
            <person name="Lawhon S.D."/>
            <person name="Norman K.N."/>
            <person name="Threadgill D.S."/>
            <person name="Ohta N."/>
            <person name="Vinasco J."/>
            <person name="Scott H.M."/>
        </authorList>
    </citation>
    <scope>NUCLEOTIDE SEQUENCE [LARGE SCALE GENOMIC DNA]</scope>
    <source>
        <strain evidence="8 9">241</strain>
    </source>
</reference>
<keyword evidence="6 7" id="KW-0472">Membrane</keyword>
<evidence type="ECO:0000256" key="5">
    <source>
        <dbReference type="ARBA" id="ARBA00022989"/>
    </source>
</evidence>
<evidence type="ECO:0000313" key="8">
    <source>
        <dbReference type="EMBL" id="PVI63418.1"/>
    </source>
</evidence>
<comment type="similarity">
    <text evidence="2">Belongs to the dicarboxylate/amino acid:cation symporter (DAACS) (TC 2.A.23) family.</text>
</comment>
<dbReference type="PRINTS" id="PR00173">
    <property type="entry name" value="EDTRNSPORT"/>
</dbReference>
<dbReference type="Proteomes" id="UP000245840">
    <property type="component" value="Unassembled WGS sequence"/>
</dbReference>
<proteinExistence type="inferred from homology"/>
<feature type="non-terminal residue" evidence="8">
    <location>
        <position position="112"/>
    </location>
</feature>
<dbReference type="GO" id="GO:0015293">
    <property type="term" value="F:symporter activity"/>
    <property type="evidence" value="ECO:0007669"/>
    <property type="project" value="InterPro"/>
</dbReference>
<comment type="caution">
    <text evidence="8">The sequence shown here is derived from an EMBL/GenBank/DDBJ whole genome shotgun (WGS) entry which is preliminary data.</text>
</comment>
<dbReference type="Pfam" id="PF00375">
    <property type="entry name" value="SDF"/>
    <property type="match status" value="1"/>
</dbReference>
<evidence type="ECO:0000256" key="4">
    <source>
        <dbReference type="ARBA" id="ARBA00022692"/>
    </source>
</evidence>
<sequence>MVVTLAYIALFLVFSWVILRINQKSDSLSKSVFIAIFLGAVIGLSLHFISANHTKTIIEWYSIVGNGYVHLLKLVAIPLIFISILSAINKLENSAGIGKMSLTIVGCMFCLV</sequence>
<keyword evidence="3" id="KW-0813">Transport</keyword>
<evidence type="ECO:0000256" key="1">
    <source>
        <dbReference type="ARBA" id="ARBA00004141"/>
    </source>
</evidence>
<dbReference type="Gene3D" id="1.10.3860.10">
    <property type="entry name" value="Sodium:dicarboxylate symporter"/>
    <property type="match status" value="1"/>
</dbReference>
<evidence type="ECO:0000256" key="6">
    <source>
        <dbReference type="ARBA" id="ARBA00023136"/>
    </source>
</evidence>
<dbReference type="PANTHER" id="PTHR42865">
    <property type="entry name" value="PROTON/GLUTAMATE-ASPARTATE SYMPORTER"/>
    <property type="match status" value="1"/>
</dbReference>
<gene>
    <name evidence="8" type="ORF">C4866_27235</name>
</gene>
<feature type="transmembrane region" description="Helical" evidence="7">
    <location>
        <begin position="6"/>
        <end position="21"/>
    </location>
</feature>
<protein>
    <recommendedName>
        <fullName evidence="10">Cation:dicarboxylase symporter family transporter</fullName>
    </recommendedName>
</protein>
<dbReference type="InterPro" id="IPR001991">
    <property type="entry name" value="Na-dicarboxylate_symporter"/>
</dbReference>
<dbReference type="SUPFAM" id="SSF118215">
    <property type="entry name" value="Proton glutamate symport protein"/>
    <property type="match status" value="1"/>
</dbReference>
<evidence type="ECO:0000313" key="9">
    <source>
        <dbReference type="Proteomes" id="UP000245840"/>
    </source>
</evidence>
<dbReference type="EMBL" id="QDLK01000268">
    <property type="protein sequence ID" value="PVI63418.1"/>
    <property type="molecule type" value="Genomic_DNA"/>
</dbReference>
<feature type="transmembrane region" description="Helical" evidence="7">
    <location>
        <begin position="71"/>
        <end position="91"/>
    </location>
</feature>
<evidence type="ECO:0000256" key="7">
    <source>
        <dbReference type="SAM" id="Phobius"/>
    </source>
</evidence>
<dbReference type="PANTHER" id="PTHR42865:SF5">
    <property type="entry name" value="L-CYSTINE TRANSPORTER TCYP"/>
    <property type="match status" value="1"/>
</dbReference>
<dbReference type="GO" id="GO:0015184">
    <property type="term" value="F:L-cystine transmembrane transporter activity"/>
    <property type="evidence" value="ECO:0007669"/>
    <property type="project" value="TreeGrafter"/>
</dbReference>
<name>A0A9X7KFW3_SALET</name>